<organism evidence="1 2">
    <name type="scientific">Stylosanthes scabra</name>
    <dbReference type="NCBI Taxonomy" id="79078"/>
    <lineage>
        <taxon>Eukaryota</taxon>
        <taxon>Viridiplantae</taxon>
        <taxon>Streptophyta</taxon>
        <taxon>Embryophyta</taxon>
        <taxon>Tracheophyta</taxon>
        <taxon>Spermatophyta</taxon>
        <taxon>Magnoliopsida</taxon>
        <taxon>eudicotyledons</taxon>
        <taxon>Gunneridae</taxon>
        <taxon>Pentapetalae</taxon>
        <taxon>rosids</taxon>
        <taxon>fabids</taxon>
        <taxon>Fabales</taxon>
        <taxon>Fabaceae</taxon>
        <taxon>Papilionoideae</taxon>
        <taxon>50 kb inversion clade</taxon>
        <taxon>dalbergioids sensu lato</taxon>
        <taxon>Dalbergieae</taxon>
        <taxon>Pterocarpus clade</taxon>
        <taxon>Stylosanthes</taxon>
    </lineage>
</organism>
<dbReference type="Proteomes" id="UP001341840">
    <property type="component" value="Unassembled WGS sequence"/>
</dbReference>
<evidence type="ECO:0000313" key="2">
    <source>
        <dbReference type="Proteomes" id="UP001341840"/>
    </source>
</evidence>
<protein>
    <submittedName>
        <fullName evidence="1">Uncharacterized protein</fullName>
    </submittedName>
</protein>
<sequence length="70" mass="7731">GQTWMKRDGGRMRGGWGGLGQVQTWHGKGLRKGGGSVLGTWRVRVSHVWDLAWPSPNVAWKMVQDGLVFG</sequence>
<gene>
    <name evidence="1" type="ORF">PIB30_106152</name>
</gene>
<accession>A0ABU6RZ89</accession>
<feature type="non-terminal residue" evidence="1">
    <location>
        <position position="1"/>
    </location>
</feature>
<proteinExistence type="predicted"/>
<name>A0ABU6RZ89_9FABA</name>
<reference evidence="1 2" key="1">
    <citation type="journal article" date="2023" name="Plants (Basel)">
        <title>Bridging the Gap: Combining Genomics and Transcriptomics Approaches to Understand Stylosanthes scabra, an Orphan Legume from the Brazilian Caatinga.</title>
        <authorList>
            <person name="Ferreira-Neto J.R.C."/>
            <person name="da Silva M.D."/>
            <person name="Binneck E."/>
            <person name="de Melo N.F."/>
            <person name="da Silva R.H."/>
            <person name="de Melo A.L.T.M."/>
            <person name="Pandolfi V."/>
            <person name="Bustamante F.O."/>
            <person name="Brasileiro-Vidal A.C."/>
            <person name="Benko-Iseppon A.M."/>
        </authorList>
    </citation>
    <scope>NUCLEOTIDE SEQUENCE [LARGE SCALE GENOMIC DNA]</scope>
    <source>
        <tissue evidence="1">Leaves</tissue>
    </source>
</reference>
<dbReference type="EMBL" id="JASCZI010034313">
    <property type="protein sequence ID" value="MED6129255.1"/>
    <property type="molecule type" value="Genomic_DNA"/>
</dbReference>
<keyword evidence="2" id="KW-1185">Reference proteome</keyword>
<evidence type="ECO:0000313" key="1">
    <source>
        <dbReference type="EMBL" id="MED6129255.1"/>
    </source>
</evidence>
<comment type="caution">
    <text evidence="1">The sequence shown here is derived from an EMBL/GenBank/DDBJ whole genome shotgun (WGS) entry which is preliminary data.</text>
</comment>